<dbReference type="InterPro" id="IPR015421">
    <property type="entry name" value="PyrdxlP-dep_Trfase_major"/>
</dbReference>
<evidence type="ECO:0000256" key="4">
    <source>
        <dbReference type="PIRSR" id="PIRSR000390-2"/>
    </source>
</evidence>
<evidence type="ECO:0000313" key="8">
    <source>
        <dbReference type="Proteomes" id="UP001161325"/>
    </source>
</evidence>
<organism evidence="7 8">
    <name type="scientific">Roseisolibacter agri</name>
    <dbReference type="NCBI Taxonomy" id="2014610"/>
    <lineage>
        <taxon>Bacteria</taxon>
        <taxon>Pseudomonadati</taxon>
        <taxon>Gemmatimonadota</taxon>
        <taxon>Gemmatimonadia</taxon>
        <taxon>Gemmatimonadales</taxon>
        <taxon>Gemmatimonadaceae</taxon>
        <taxon>Roseisolibacter</taxon>
    </lineage>
</organism>
<evidence type="ECO:0000313" key="7">
    <source>
        <dbReference type="EMBL" id="GLC27487.1"/>
    </source>
</evidence>
<dbReference type="InterPro" id="IPR000653">
    <property type="entry name" value="DegT/StrS_aminotransferase"/>
</dbReference>
<evidence type="ECO:0000256" key="1">
    <source>
        <dbReference type="ARBA" id="ARBA00022898"/>
    </source>
</evidence>
<keyword evidence="8" id="KW-1185">Reference proteome</keyword>
<feature type="region of interest" description="Disordered" evidence="6">
    <location>
        <begin position="1"/>
        <end position="22"/>
    </location>
</feature>
<keyword evidence="7" id="KW-0808">Transferase</keyword>
<comment type="similarity">
    <text evidence="2 5">Belongs to the DegT/DnrJ/EryC1 family.</text>
</comment>
<sequence>MATRAAAAARHPAPHADARDPSLTRRPCSVHVRVPFLDLQAPHHELRAEIDAAIADVLDRGWFIRGQLLEAFEAEFAQYCGVRHTVGLSNGLDALHLVLRAWDVGPGDEVIVPSHTFVATWLAVTFAGATPVPVEVDPATYTIDPDAIAHAVTPRTKAVIPVHLYGQPADMTGVMAVAERHGLRVLEDAAQAHGARDQGRRAGALGHAAAFSFYPGKNLGAIGDAGGITTDDAALADRVRRLANYGSSRKYVHEEAGFNARLDEVQAAVLRVKLRRLDEWNARRAQVAARYAAALADGPVALPQVRQGAEPVWHLFVVRSAARDRLAAHLEAHGVQTLVHYPTPPHRQAAYAALAPAITDADPWPLATRLANEVLSLPMGPHLAERDVDHVAAALRSFDGP</sequence>
<gene>
    <name evidence="7" type="ORF">rosag_40000</name>
</gene>
<evidence type="ECO:0000256" key="5">
    <source>
        <dbReference type="RuleBase" id="RU004508"/>
    </source>
</evidence>
<dbReference type="GO" id="GO:0000271">
    <property type="term" value="P:polysaccharide biosynthetic process"/>
    <property type="evidence" value="ECO:0007669"/>
    <property type="project" value="TreeGrafter"/>
</dbReference>
<evidence type="ECO:0000256" key="6">
    <source>
        <dbReference type="SAM" id="MobiDB-lite"/>
    </source>
</evidence>
<dbReference type="Pfam" id="PF01041">
    <property type="entry name" value="DegT_DnrJ_EryC1"/>
    <property type="match status" value="1"/>
</dbReference>
<dbReference type="InterPro" id="IPR015424">
    <property type="entry name" value="PyrdxlP-dep_Trfase"/>
</dbReference>
<dbReference type="AlphaFoldDB" id="A0AA37QA20"/>
<feature type="active site" description="Proton acceptor" evidence="3">
    <location>
        <position position="217"/>
    </location>
</feature>
<dbReference type="PANTHER" id="PTHR30244">
    <property type="entry name" value="TRANSAMINASE"/>
    <property type="match status" value="1"/>
</dbReference>
<dbReference type="EMBL" id="BRXS01000006">
    <property type="protein sequence ID" value="GLC27487.1"/>
    <property type="molecule type" value="Genomic_DNA"/>
</dbReference>
<dbReference type="Gene3D" id="3.40.640.10">
    <property type="entry name" value="Type I PLP-dependent aspartate aminotransferase-like (Major domain)"/>
    <property type="match status" value="1"/>
</dbReference>
<reference evidence="7" key="1">
    <citation type="submission" date="2022-08" db="EMBL/GenBank/DDBJ databases">
        <title>Draft genome sequencing of Roseisolibacter agri AW1220.</title>
        <authorList>
            <person name="Tobiishi Y."/>
            <person name="Tonouchi A."/>
        </authorList>
    </citation>
    <scope>NUCLEOTIDE SEQUENCE</scope>
    <source>
        <strain evidence="7">AW1220</strain>
    </source>
</reference>
<dbReference type="PANTHER" id="PTHR30244:SF36">
    <property type="entry name" value="3-OXO-GLUCOSE-6-PHOSPHATE:GLUTAMATE AMINOTRANSFERASE"/>
    <property type="match status" value="1"/>
</dbReference>
<proteinExistence type="inferred from homology"/>
<dbReference type="GO" id="GO:0008483">
    <property type="term" value="F:transaminase activity"/>
    <property type="evidence" value="ECO:0007669"/>
    <property type="project" value="UniProtKB-KW"/>
</dbReference>
<comment type="caution">
    <text evidence="7">The sequence shown here is derived from an EMBL/GenBank/DDBJ whole genome shotgun (WGS) entry which is preliminary data.</text>
</comment>
<accession>A0AA37QA20</accession>
<dbReference type="PIRSF" id="PIRSF000390">
    <property type="entry name" value="PLP_StrS"/>
    <property type="match status" value="1"/>
</dbReference>
<feature type="modified residue" description="N6-(pyridoxal phosphate)lysine" evidence="4">
    <location>
        <position position="217"/>
    </location>
</feature>
<keyword evidence="7" id="KW-0032">Aminotransferase</keyword>
<keyword evidence="1 4" id="KW-0663">Pyridoxal phosphate</keyword>
<feature type="compositionally biased region" description="Low complexity" evidence="6">
    <location>
        <begin position="1"/>
        <end position="11"/>
    </location>
</feature>
<dbReference type="GO" id="GO:0030170">
    <property type="term" value="F:pyridoxal phosphate binding"/>
    <property type="evidence" value="ECO:0007669"/>
    <property type="project" value="UniProtKB-ARBA"/>
</dbReference>
<dbReference type="Gene3D" id="3.90.1150.10">
    <property type="entry name" value="Aspartate Aminotransferase, domain 1"/>
    <property type="match status" value="1"/>
</dbReference>
<protein>
    <submittedName>
        <fullName evidence="7">Aminotransferase</fullName>
    </submittedName>
</protein>
<dbReference type="CDD" id="cd00616">
    <property type="entry name" value="AHBA_syn"/>
    <property type="match status" value="1"/>
</dbReference>
<dbReference type="FunFam" id="3.40.640.10:FF:000089">
    <property type="entry name" value="Aminotransferase, DegT/DnrJ/EryC1/StrS family"/>
    <property type="match status" value="1"/>
</dbReference>
<evidence type="ECO:0000256" key="3">
    <source>
        <dbReference type="PIRSR" id="PIRSR000390-1"/>
    </source>
</evidence>
<evidence type="ECO:0000256" key="2">
    <source>
        <dbReference type="ARBA" id="ARBA00037999"/>
    </source>
</evidence>
<name>A0AA37QA20_9BACT</name>
<dbReference type="Proteomes" id="UP001161325">
    <property type="component" value="Unassembled WGS sequence"/>
</dbReference>
<dbReference type="SUPFAM" id="SSF53383">
    <property type="entry name" value="PLP-dependent transferases"/>
    <property type="match status" value="1"/>
</dbReference>
<dbReference type="InterPro" id="IPR015422">
    <property type="entry name" value="PyrdxlP-dep_Trfase_small"/>
</dbReference>